<feature type="compositionally biased region" description="Basic residues" evidence="1">
    <location>
        <begin position="11"/>
        <end position="21"/>
    </location>
</feature>
<name>A0A1H0NK61_9ACTN</name>
<gene>
    <name evidence="2" type="ORF">SAMN04487905_101149</name>
</gene>
<feature type="region of interest" description="Disordered" evidence="1">
    <location>
        <begin position="1"/>
        <end position="21"/>
    </location>
</feature>
<evidence type="ECO:0000313" key="2">
    <source>
        <dbReference type="EMBL" id="SDO92740.1"/>
    </source>
</evidence>
<reference evidence="3" key="1">
    <citation type="submission" date="2016-10" db="EMBL/GenBank/DDBJ databases">
        <authorList>
            <person name="Varghese N."/>
            <person name="Submissions S."/>
        </authorList>
    </citation>
    <scope>NUCLEOTIDE SEQUENCE [LARGE SCALE GENOMIC DNA]</scope>
    <source>
        <strain evidence="3">DSM 46732</strain>
    </source>
</reference>
<sequence>MNTNRGIKNSYRAHRGSRRPHALAEETVISMCSAVRPWRDRLDDRAR</sequence>
<evidence type="ECO:0000313" key="3">
    <source>
        <dbReference type="Proteomes" id="UP000199497"/>
    </source>
</evidence>
<organism evidence="2 3">
    <name type="scientific">Actinopolyspora xinjiangensis</name>
    <dbReference type="NCBI Taxonomy" id="405564"/>
    <lineage>
        <taxon>Bacteria</taxon>
        <taxon>Bacillati</taxon>
        <taxon>Actinomycetota</taxon>
        <taxon>Actinomycetes</taxon>
        <taxon>Actinopolysporales</taxon>
        <taxon>Actinopolysporaceae</taxon>
        <taxon>Actinopolyspora</taxon>
    </lineage>
</organism>
<dbReference type="Proteomes" id="UP000199497">
    <property type="component" value="Unassembled WGS sequence"/>
</dbReference>
<keyword evidence="3" id="KW-1185">Reference proteome</keyword>
<dbReference type="AlphaFoldDB" id="A0A1H0NK61"/>
<proteinExistence type="predicted"/>
<evidence type="ECO:0000256" key="1">
    <source>
        <dbReference type="SAM" id="MobiDB-lite"/>
    </source>
</evidence>
<protein>
    <submittedName>
        <fullName evidence="2">Uncharacterized protein</fullName>
    </submittedName>
</protein>
<dbReference type="EMBL" id="FNJR01000001">
    <property type="protein sequence ID" value="SDO92740.1"/>
    <property type="molecule type" value="Genomic_DNA"/>
</dbReference>
<accession>A0A1H0NK61</accession>